<dbReference type="InterPro" id="IPR029045">
    <property type="entry name" value="ClpP/crotonase-like_dom_sf"/>
</dbReference>
<dbReference type="Pfam" id="PF00378">
    <property type="entry name" value="ECH_1"/>
    <property type="match status" value="1"/>
</dbReference>
<gene>
    <name evidence="2" type="ORF">I6N98_06690</name>
</gene>
<reference evidence="2 3" key="1">
    <citation type="submission" date="2020-12" db="EMBL/GenBank/DDBJ databases">
        <authorList>
            <person name="Shan Y."/>
        </authorList>
    </citation>
    <scope>NUCLEOTIDE SEQUENCE [LARGE SCALE GENOMIC DNA]</scope>
    <source>
        <strain evidence="3">csc3.9</strain>
    </source>
</reference>
<dbReference type="AlphaFoldDB" id="A0A7T4R3A9"/>
<dbReference type="KEGG" id="snan:I6N98_06690"/>
<dbReference type="RefSeq" id="WP_198571016.1">
    <property type="nucleotide sequence ID" value="NZ_CP066167.1"/>
</dbReference>
<accession>A0A7T4R3A9</accession>
<dbReference type="EMBL" id="CP066167">
    <property type="protein sequence ID" value="QQD19532.1"/>
    <property type="molecule type" value="Genomic_DNA"/>
</dbReference>
<keyword evidence="2" id="KW-0413">Isomerase</keyword>
<protein>
    <submittedName>
        <fullName evidence="2">Enoyl-CoA hydratase/isomerase family protein</fullName>
    </submittedName>
</protein>
<dbReference type="PANTHER" id="PTHR11941:SF54">
    <property type="entry name" value="ENOYL-COA HYDRATASE, MITOCHONDRIAL"/>
    <property type="match status" value="1"/>
</dbReference>
<dbReference type="GO" id="GO:0016853">
    <property type="term" value="F:isomerase activity"/>
    <property type="evidence" value="ECO:0007669"/>
    <property type="project" value="UniProtKB-KW"/>
</dbReference>
<dbReference type="GO" id="GO:0006635">
    <property type="term" value="P:fatty acid beta-oxidation"/>
    <property type="evidence" value="ECO:0007669"/>
    <property type="project" value="TreeGrafter"/>
</dbReference>
<evidence type="ECO:0000313" key="2">
    <source>
        <dbReference type="EMBL" id="QQD19532.1"/>
    </source>
</evidence>
<evidence type="ECO:0000256" key="1">
    <source>
        <dbReference type="ARBA" id="ARBA00005254"/>
    </source>
</evidence>
<name>A0A7T4R3A9_9GAMM</name>
<evidence type="ECO:0000313" key="3">
    <source>
        <dbReference type="Proteomes" id="UP000596063"/>
    </source>
</evidence>
<dbReference type="PANTHER" id="PTHR11941">
    <property type="entry name" value="ENOYL-COA HYDRATASE-RELATED"/>
    <property type="match status" value="1"/>
</dbReference>
<dbReference type="SUPFAM" id="SSF52096">
    <property type="entry name" value="ClpP/crotonase"/>
    <property type="match status" value="1"/>
</dbReference>
<organism evidence="2 3">
    <name type="scientific">Spongiibacter nanhainus</name>
    <dbReference type="NCBI Taxonomy" id="2794344"/>
    <lineage>
        <taxon>Bacteria</taxon>
        <taxon>Pseudomonadati</taxon>
        <taxon>Pseudomonadota</taxon>
        <taxon>Gammaproteobacteria</taxon>
        <taxon>Cellvibrionales</taxon>
        <taxon>Spongiibacteraceae</taxon>
        <taxon>Spongiibacter</taxon>
    </lineage>
</organism>
<dbReference type="Gene3D" id="3.90.226.10">
    <property type="entry name" value="2-enoyl-CoA Hydratase, Chain A, domain 1"/>
    <property type="match status" value="1"/>
</dbReference>
<dbReference type="CDD" id="cd06558">
    <property type="entry name" value="crotonase-like"/>
    <property type="match status" value="1"/>
</dbReference>
<dbReference type="InterPro" id="IPR001753">
    <property type="entry name" value="Enoyl-CoA_hydra/iso"/>
</dbReference>
<keyword evidence="3" id="KW-1185">Reference proteome</keyword>
<comment type="similarity">
    <text evidence="1">Belongs to the enoyl-CoA hydratase/isomerase family.</text>
</comment>
<dbReference type="Proteomes" id="UP000596063">
    <property type="component" value="Chromosome"/>
</dbReference>
<proteinExistence type="inferred from homology"/>
<sequence>MASIVIPTEQAGDDLHWLRQQSVPVIAFGEGSAAAADVLVPDRKSAEAIAERAAKWPQAAQVLVQVLRASETLAVESALDVESLAYATLQGGGEFAAWRQSQPAEEIPQDENDEPVLLNREGNTLQAQLNRPALRNSMTVAMREGWMTALSVLEADDSITELQFSGRGSCFSVGGELREFGSAPDVATAHWVRSVHSPARKVHALRERICFYVHGACLGSGVELPAFASRVVAHPKSFFQLPELQLGLVPGAGGTVSIPRRIGRQRTAWMVLSGRRINARTALEWGLVDALSET</sequence>